<name>A0A5J6MIY3_9PROT</name>
<dbReference type="InterPro" id="IPR016624">
    <property type="entry name" value="UCP014753"/>
</dbReference>
<protein>
    <recommendedName>
        <fullName evidence="1">DUF2264 domain-containing protein</fullName>
    </recommendedName>
</protein>
<dbReference type="PANTHER" id="PTHR35339">
    <property type="entry name" value="LINALOOL DEHYDRATASE_ISOMERASE DOMAIN-CONTAINING PROTEIN"/>
    <property type="match status" value="1"/>
</dbReference>
<dbReference type="KEGG" id="htq:FRZ44_24470"/>
<evidence type="ECO:0000313" key="3">
    <source>
        <dbReference type="Proteomes" id="UP000326202"/>
    </source>
</evidence>
<reference evidence="2 3" key="1">
    <citation type="submission" date="2019-08" db="EMBL/GenBank/DDBJ databases">
        <title>Hyperibacter terrae gen. nov., sp. nov. and Hyperibacter viscosus sp. nov., two new members in the family Rhodospirillaceae isolated from the rhizosphere of Hypericum perforatum.</title>
        <authorList>
            <person name="Noviana Z."/>
        </authorList>
    </citation>
    <scope>NUCLEOTIDE SEQUENCE [LARGE SCALE GENOMIC DNA]</scope>
    <source>
        <strain evidence="2 3">R5913</strain>
    </source>
</reference>
<keyword evidence="3" id="KW-1185">Reference proteome</keyword>
<dbReference type="EMBL" id="CP042906">
    <property type="protein sequence ID" value="QEX17151.1"/>
    <property type="molecule type" value="Genomic_DNA"/>
</dbReference>
<dbReference type="InterPro" id="IPR049349">
    <property type="entry name" value="DUF2264_N"/>
</dbReference>
<gene>
    <name evidence="2" type="ORF">FRZ44_24470</name>
</gene>
<dbReference type="PANTHER" id="PTHR35339:SF4">
    <property type="entry name" value="LINALOOL DEHYDRATASE_ISOMERASE DOMAIN-CONTAINING PROTEIN"/>
    <property type="match status" value="1"/>
</dbReference>
<dbReference type="Proteomes" id="UP000326202">
    <property type="component" value="Chromosome"/>
</dbReference>
<dbReference type="OrthoDB" id="9813465at2"/>
<dbReference type="AlphaFoldDB" id="A0A5J6MIY3"/>
<sequence length="476" mass="53872">MRGHRLKKLLQEVAIRSGGQPLRLGAWRRHDRELRRLFSGDAAAEEPAYVWLFRYLLTGFLEWRSSDGSRAAYPGLPSNHGRDIDDIEGFSRFAPLIGSWLAAGRPESVETLDGQRVELPTLLLQGFLSGTDPAAPGYWGLPTRTDQRICEAADIALALWLSRGSVWPRLSEVQRDMIANWLRALAALEVYDNNWHLFPVTILLVLRHFHAEDLPSGGRDHYARLRRFHLGAGWYADGKRQKVDYYNAWGFHYGLFWVRELAPVLDPEFLDKGLRQFAKCYAGLISPAGLPMIGRSIPYRLAIPAPLIAAQRRHPETISPGLARRAMAAVWGRLVPRGAIRAGIVTQGYEGSEPGLLDPYSGPASPLWSLRSLILALYEPSGAAFWTAPLQPLPIEEADYDLDIPSIAWRVEGRRSSGDIVIRRQGELQAGSFEPIGWRERWLDLVGRPKPRRGNYKVRYLRAEYSSARPFWRDQR</sequence>
<evidence type="ECO:0000313" key="2">
    <source>
        <dbReference type="EMBL" id="QEX17151.1"/>
    </source>
</evidence>
<accession>A0A5J6MIY3</accession>
<evidence type="ECO:0000259" key="1">
    <source>
        <dbReference type="Pfam" id="PF10022"/>
    </source>
</evidence>
<feature type="domain" description="DUF2264" evidence="1">
    <location>
        <begin position="52"/>
        <end position="392"/>
    </location>
</feature>
<organism evidence="2 3">
    <name type="scientific">Hypericibacter terrae</name>
    <dbReference type="NCBI Taxonomy" id="2602015"/>
    <lineage>
        <taxon>Bacteria</taxon>
        <taxon>Pseudomonadati</taxon>
        <taxon>Pseudomonadota</taxon>
        <taxon>Alphaproteobacteria</taxon>
        <taxon>Rhodospirillales</taxon>
        <taxon>Dongiaceae</taxon>
        <taxon>Hypericibacter</taxon>
    </lineage>
</organism>
<dbReference type="Pfam" id="PF10022">
    <property type="entry name" value="DUF2264"/>
    <property type="match status" value="1"/>
</dbReference>
<proteinExistence type="predicted"/>